<sequence>MPQTFLTRSGQTLFAIQSIVAFSVFLLAGQREAFPWVSSVTSVGLALWTAIGVPLLLIYRQTLSQKLPWSVLIPLKFFFLFAGVPPSDLYQAGLLMPLSVNIGLVCLVMYNDASPEVTMGQFLGYTQPQA</sequence>
<feature type="transmembrane region" description="Helical" evidence="1">
    <location>
        <begin position="12"/>
        <end position="30"/>
    </location>
</feature>
<evidence type="ECO:0000256" key="1">
    <source>
        <dbReference type="SAM" id="Phobius"/>
    </source>
</evidence>
<feature type="transmembrane region" description="Helical" evidence="1">
    <location>
        <begin position="36"/>
        <end position="59"/>
    </location>
</feature>
<comment type="caution">
    <text evidence="2">The sequence shown here is derived from an EMBL/GenBank/DDBJ whole genome shotgun (WGS) entry which is preliminary data.</text>
</comment>
<accession>A0ABR4DTE7</accession>
<feature type="transmembrane region" description="Helical" evidence="1">
    <location>
        <begin position="90"/>
        <end position="110"/>
    </location>
</feature>
<name>A0ABR4DTE7_9PEZI</name>
<keyword evidence="3" id="KW-1185">Reference proteome</keyword>
<gene>
    <name evidence="2" type="ORF">FJTKL_04207</name>
</gene>
<organism evidence="2 3">
    <name type="scientific">Diaporthe vaccinii</name>
    <dbReference type="NCBI Taxonomy" id="105482"/>
    <lineage>
        <taxon>Eukaryota</taxon>
        <taxon>Fungi</taxon>
        <taxon>Dikarya</taxon>
        <taxon>Ascomycota</taxon>
        <taxon>Pezizomycotina</taxon>
        <taxon>Sordariomycetes</taxon>
        <taxon>Sordariomycetidae</taxon>
        <taxon>Diaporthales</taxon>
        <taxon>Diaporthaceae</taxon>
        <taxon>Diaporthe</taxon>
        <taxon>Diaporthe eres species complex</taxon>
    </lineage>
</organism>
<evidence type="ECO:0000313" key="3">
    <source>
        <dbReference type="Proteomes" id="UP001600888"/>
    </source>
</evidence>
<dbReference type="Proteomes" id="UP001600888">
    <property type="component" value="Unassembled WGS sequence"/>
</dbReference>
<keyword evidence="1" id="KW-0472">Membrane</keyword>
<evidence type="ECO:0000313" key="2">
    <source>
        <dbReference type="EMBL" id="KAL2273611.1"/>
    </source>
</evidence>
<reference evidence="2 3" key="1">
    <citation type="submission" date="2024-03" db="EMBL/GenBank/DDBJ databases">
        <title>A high-quality draft genome sequence of Diaporthe vaccinii, a causative agent of upright dieback and viscid rot disease in cranberry plants.</title>
        <authorList>
            <person name="Sarrasin M."/>
            <person name="Lang B.F."/>
            <person name="Burger G."/>
        </authorList>
    </citation>
    <scope>NUCLEOTIDE SEQUENCE [LARGE SCALE GENOMIC DNA]</scope>
    <source>
        <strain evidence="2 3">IS7</strain>
    </source>
</reference>
<keyword evidence="1" id="KW-0812">Transmembrane</keyword>
<dbReference type="EMBL" id="JBAWTH010000178">
    <property type="protein sequence ID" value="KAL2273611.1"/>
    <property type="molecule type" value="Genomic_DNA"/>
</dbReference>
<protein>
    <submittedName>
        <fullName evidence="2">Uncharacterized protein</fullName>
    </submittedName>
</protein>
<proteinExistence type="predicted"/>
<keyword evidence="1" id="KW-1133">Transmembrane helix</keyword>